<proteinExistence type="inferred from homology"/>
<dbReference type="STRING" id="401625.A0A0P1BSC2"/>
<keyword evidence="4" id="KW-1185">Reference proteome</keyword>
<dbReference type="GO" id="GO:0016272">
    <property type="term" value="C:prefoldin complex"/>
    <property type="evidence" value="ECO:0007669"/>
    <property type="project" value="InterPro"/>
</dbReference>
<evidence type="ECO:0000256" key="1">
    <source>
        <dbReference type="ARBA" id="ARBA00008045"/>
    </source>
</evidence>
<dbReference type="SUPFAM" id="SSF46579">
    <property type="entry name" value="Prefoldin"/>
    <property type="match status" value="1"/>
</dbReference>
<dbReference type="PANTHER" id="PTHR20903:SF0">
    <property type="entry name" value="PREFOLDIN SUBUNIT 1"/>
    <property type="match status" value="1"/>
</dbReference>
<dbReference type="GO" id="GO:0044183">
    <property type="term" value="F:protein folding chaperone"/>
    <property type="evidence" value="ECO:0007669"/>
    <property type="project" value="TreeGrafter"/>
</dbReference>
<keyword evidence="2" id="KW-0143">Chaperone</keyword>
<dbReference type="GO" id="GO:0005737">
    <property type="term" value="C:cytoplasm"/>
    <property type="evidence" value="ECO:0007669"/>
    <property type="project" value="TreeGrafter"/>
</dbReference>
<evidence type="ECO:0000256" key="2">
    <source>
        <dbReference type="ARBA" id="ARBA00023186"/>
    </source>
</evidence>
<dbReference type="Proteomes" id="UP000054845">
    <property type="component" value="Unassembled WGS sequence"/>
</dbReference>
<dbReference type="PANTHER" id="PTHR20903">
    <property type="entry name" value="PREFOLDIN SUBUNIT 1-RELATED"/>
    <property type="match status" value="1"/>
</dbReference>
<dbReference type="GO" id="GO:0051082">
    <property type="term" value="F:unfolded protein binding"/>
    <property type="evidence" value="ECO:0007669"/>
    <property type="project" value="InterPro"/>
</dbReference>
<dbReference type="EMBL" id="CCYA01000290">
    <property type="protein sequence ID" value="CEH19230.1"/>
    <property type="molecule type" value="Genomic_DNA"/>
</dbReference>
<name>A0A0P1BSC2_9BASI</name>
<organism evidence="3 4">
    <name type="scientific">Ceraceosorus bombacis</name>
    <dbReference type="NCBI Taxonomy" id="401625"/>
    <lineage>
        <taxon>Eukaryota</taxon>
        <taxon>Fungi</taxon>
        <taxon>Dikarya</taxon>
        <taxon>Basidiomycota</taxon>
        <taxon>Ustilaginomycotina</taxon>
        <taxon>Exobasidiomycetes</taxon>
        <taxon>Ceraceosorales</taxon>
        <taxon>Ceraceosoraceae</taxon>
        <taxon>Ceraceosorus</taxon>
    </lineage>
</organism>
<dbReference type="Pfam" id="PF01920">
    <property type="entry name" value="Prefoldin_2"/>
    <property type="match status" value="1"/>
</dbReference>
<sequence>MSSQIPEDALHKILAQIQQQVLTSTRELNMVRAQCNTVESQRKRTHLTLEQIEEERDGDRLWNGVGKMFMLQDKSHIVTQLSSKERLLAEEVGNLSKKQKFLEKQASDAQGHMRDIFRGVQAQQAAQAS</sequence>
<dbReference type="InterPro" id="IPR009053">
    <property type="entry name" value="Prefoldin"/>
</dbReference>
<dbReference type="InterPro" id="IPR002777">
    <property type="entry name" value="PFD_beta-like"/>
</dbReference>
<evidence type="ECO:0000313" key="3">
    <source>
        <dbReference type="EMBL" id="CEH19230.1"/>
    </source>
</evidence>
<accession>A0A0P1BSC2</accession>
<dbReference type="Gene3D" id="1.10.287.370">
    <property type="match status" value="1"/>
</dbReference>
<reference evidence="3 4" key="1">
    <citation type="submission" date="2014-09" db="EMBL/GenBank/DDBJ databases">
        <authorList>
            <person name="Magalhaes I.L.F."/>
            <person name="Oliveira U."/>
            <person name="Santos F.R."/>
            <person name="Vidigal T.H.D.A."/>
            <person name="Brescovit A.D."/>
            <person name="Santos A.J."/>
        </authorList>
    </citation>
    <scope>NUCLEOTIDE SEQUENCE [LARGE SCALE GENOMIC DNA]</scope>
</reference>
<evidence type="ECO:0000313" key="4">
    <source>
        <dbReference type="Proteomes" id="UP000054845"/>
    </source>
</evidence>
<dbReference type="AlphaFoldDB" id="A0A0P1BSC2"/>
<comment type="similarity">
    <text evidence="1">Belongs to the prefoldin subunit beta family.</text>
</comment>
<dbReference type="OrthoDB" id="2015447at2759"/>
<protein>
    <submittedName>
        <fullName evidence="3">Molecular chaperone Prefoldin, subunit 1</fullName>
    </submittedName>
</protein>